<dbReference type="Gene3D" id="3.40.50.150">
    <property type="entry name" value="Vaccinia Virus protein VP39"/>
    <property type="match status" value="1"/>
</dbReference>
<dbReference type="GO" id="GO:0032259">
    <property type="term" value="P:methylation"/>
    <property type="evidence" value="ECO:0007669"/>
    <property type="project" value="UniProtKB-KW"/>
</dbReference>
<dbReference type="InterPro" id="IPR029063">
    <property type="entry name" value="SAM-dependent_MTases_sf"/>
</dbReference>
<comment type="caution">
    <text evidence="4">The sequence shown here is derived from an EMBL/GenBank/DDBJ whole genome shotgun (WGS) entry which is preliminary data.</text>
</comment>
<evidence type="ECO:0000256" key="3">
    <source>
        <dbReference type="ARBA" id="ARBA00022691"/>
    </source>
</evidence>
<evidence type="ECO:0000256" key="1">
    <source>
        <dbReference type="ARBA" id="ARBA00022603"/>
    </source>
</evidence>
<protein>
    <submittedName>
        <fullName evidence="4">Class I SAM-dependent methyltransferase</fullName>
    </submittedName>
</protein>
<name>A0ABP4MP03_9ACTN</name>
<dbReference type="SUPFAM" id="SSF53335">
    <property type="entry name" value="S-adenosyl-L-methionine-dependent methyltransferases"/>
    <property type="match status" value="1"/>
</dbReference>
<sequence length="227" mass="23772">MTTGIQDTKHLLAGQDVGDYVAACTTPPGQAVTGLIARAGELGDEAGMMATAAQATLLTMLARLVPARLAVDIGTFTGLSALALAEGVGAGGRVVTCDVSDRWLPLAREHWEKAGVADRIDFRLGAAGRTLAGFEPGSVDLVFVDADKMSYPRYHALAVPLLRPGGLLVADNVLLDGWVVDPSRADTPAQRRCAETLRAFNAALAADERLDAVMLPLADGLTIARKR</sequence>
<keyword evidence="3" id="KW-0949">S-adenosyl-L-methionine</keyword>
<evidence type="ECO:0000313" key="4">
    <source>
        <dbReference type="EMBL" id="GAA1548099.1"/>
    </source>
</evidence>
<proteinExistence type="predicted"/>
<keyword evidence="1 4" id="KW-0489">Methyltransferase</keyword>
<dbReference type="Pfam" id="PF01596">
    <property type="entry name" value="Methyltransf_3"/>
    <property type="match status" value="1"/>
</dbReference>
<evidence type="ECO:0000313" key="5">
    <source>
        <dbReference type="Proteomes" id="UP001501470"/>
    </source>
</evidence>
<keyword evidence="5" id="KW-1185">Reference proteome</keyword>
<dbReference type="PANTHER" id="PTHR10509">
    <property type="entry name" value="O-METHYLTRANSFERASE-RELATED"/>
    <property type="match status" value="1"/>
</dbReference>
<dbReference type="InterPro" id="IPR050362">
    <property type="entry name" value="Cation-dep_OMT"/>
</dbReference>
<dbReference type="InterPro" id="IPR002935">
    <property type="entry name" value="SAM_O-MeTrfase"/>
</dbReference>
<gene>
    <name evidence="4" type="ORF">GCM10009827_080500</name>
</gene>
<dbReference type="GO" id="GO:0008168">
    <property type="term" value="F:methyltransferase activity"/>
    <property type="evidence" value="ECO:0007669"/>
    <property type="project" value="UniProtKB-KW"/>
</dbReference>
<organism evidence="4 5">
    <name type="scientific">Dactylosporangium maewongense</name>
    <dbReference type="NCBI Taxonomy" id="634393"/>
    <lineage>
        <taxon>Bacteria</taxon>
        <taxon>Bacillati</taxon>
        <taxon>Actinomycetota</taxon>
        <taxon>Actinomycetes</taxon>
        <taxon>Micromonosporales</taxon>
        <taxon>Micromonosporaceae</taxon>
        <taxon>Dactylosporangium</taxon>
    </lineage>
</organism>
<dbReference type="Proteomes" id="UP001501470">
    <property type="component" value="Unassembled WGS sequence"/>
</dbReference>
<dbReference type="EMBL" id="BAAAQD010000020">
    <property type="protein sequence ID" value="GAA1548099.1"/>
    <property type="molecule type" value="Genomic_DNA"/>
</dbReference>
<dbReference type="RefSeq" id="WP_344508690.1">
    <property type="nucleotide sequence ID" value="NZ_BAAAQD010000020.1"/>
</dbReference>
<accession>A0ABP4MP03</accession>
<evidence type="ECO:0000256" key="2">
    <source>
        <dbReference type="ARBA" id="ARBA00022679"/>
    </source>
</evidence>
<reference evidence="5" key="1">
    <citation type="journal article" date="2019" name="Int. J. Syst. Evol. Microbiol.">
        <title>The Global Catalogue of Microorganisms (GCM) 10K type strain sequencing project: providing services to taxonomists for standard genome sequencing and annotation.</title>
        <authorList>
            <consortium name="The Broad Institute Genomics Platform"/>
            <consortium name="The Broad Institute Genome Sequencing Center for Infectious Disease"/>
            <person name="Wu L."/>
            <person name="Ma J."/>
        </authorList>
    </citation>
    <scope>NUCLEOTIDE SEQUENCE [LARGE SCALE GENOMIC DNA]</scope>
    <source>
        <strain evidence="5">JCM 15933</strain>
    </source>
</reference>
<keyword evidence="2" id="KW-0808">Transferase</keyword>
<dbReference type="PANTHER" id="PTHR10509:SF14">
    <property type="entry name" value="CAFFEOYL-COA O-METHYLTRANSFERASE 3-RELATED"/>
    <property type="match status" value="1"/>
</dbReference>
<dbReference type="CDD" id="cd02440">
    <property type="entry name" value="AdoMet_MTases"/>
    <property type="match status" value="1"/>
</dbReference>
<dbReference type="PROSITE" id="PS51682">
    <property type="entry name" value="SAM_OMT_I"/>
    <property type="match status" value="1"/>
</dbReference>